<evidence type="ECO:0000256" key="1">
    <source>
        <dbReference type="SAM" id="SignalP"/>
    </source>
</evidence>
<name>A0A227PBQ5_9FLAO</name>
<feature type="domain" description="DUF6268" evidence="2">
    <location>
        <begin position="29"/>
        <end position="279"/>
    </location>
</feature>
<sequence length="280" mass="32060">MKTRFLIWSVFLISIFNMKAQENFSVRMNIKTEPTDKIDFNETSLGVLFNKKIDTKNKITNTLEYSNLKVNYELGSYNTYENLDRFNQIKNRFEITHEISTATNLNLSITPTVNFQSNIDAAAFTVLGSFEIKQQLNTNTSINIGVARTTVFGAPKFMPLLSLNYIINNAGSLSIGFPDSRISYANNIRNKFSLSNSFNGNFYHLDSQNNLNNNATKVSLSQMTTALEYERNVDKNWFLNFKAGYDFDKKYNLIDTDNHKVYDFNTGNGYVLGIGIKYKQ</sequence>
<dbReference type="Pfam" id="PF19783">
    <property type="entry name" value="DUF6268"/>
    <property type="match status" value="1"/>
</dbReference>
<dbReference type="AlphaFoldDB" id="A0A227PBQ5"/>
<feature type="chain" id="PRO_5030039378" description="DUF6268 domain-containing protein" evidence="1">
    <location>
        <begin position="21"/>
        <end position="280"/>
    </location>
</feature>
<protein>
    <recommendedName>
        <fullName evidence="2">DUF6268 domain-containing protein</fullName>
    </recommendedName>
</protein>
<evidence type="ECO:0000313" key="4">
    <source>
        <dbReference type="Proteomes" id="UP000214684"/>
    </source>
</evidence>
<dbReference type="Proteomes" id="UP000214684">
    <property type="component" value="Unassembled WGS sequence"/>
</dbReference>
<evidence type="ECO:0000259" key="2">
    <source>
        <dbReference type="Pfam" id="PF19783"/>
    </source>
</evidence>
<dbReference type="EMBL" id="MUGS01000011">
    <property type="protein sequence ID" value="OXG07361.1"/>
    <property type="molecule type" value="Genomic_DNA"/>
</dbReference>
<dbReference type="InterPro" id="IPR046235">
    <property type="entry name" value="DUF6268"/>
</dbReference>
<proteinExistence type="predicted"/>
<comment type="caution">
    <text evidence="3">The sequence shown here is derived from an EMBL/GenBank/DDBJ whole genome shotgun (WGS) entry which is preliminary data.</text>
</comment>
<keyword evidence="1" id="KW-0732">Signal</keyword>
<dbReference type="OrthoDB" id="1375732at2"/>
<accession>A0A227PBQ5</accession>
<organism evidence="3 4">
    <name type="scientific">Flavobacterium araucananum</name>
    <dbReference type="NCBI Taxonomy" id="946678"/>
    <lineage>
        <taxon>Bacteria</taxon>
        <taxon>Pseudomonadati</taxon>
        <taxon>Bacteroidota</taxon>
        <taxon>Flavobacteriia</taxon>
        <taxon>Flavobacteriales</taxon>
        <taxon>Flavobacteriaceae</taxon>
        <taxon>Flavobacterium</taxon>
    </lineage>
</organism>
<gene>
    <name evidence="3" type="ORF">B0A64_08375</name>
</gene>
<dbReference type="RefSeq" id="WP_089479066.1">
    <property type="nucleotide sequence ID" value="NZ_QGGJ01000001.1"/>
</dbReference>
<evidence type="ECO:0000313" key="3">
    <source>
        <dbReference type="EMBL" id="OXG07361.1"/>
    </source>
</evidence>
<feature type="signal peptide" evidence="1">
    <location>
        <begin position="1"/>
        <end position="20"/>
    </location>
</feature>
<keyword evidence="4" id="KW-1185">Reference proteome</keyword>
<reference evidence="3 4" key="1">
    <citation type="submission" date="2016-11" db="EMBL/GenBank/DDBJ databases">
        <title>Whole genomes of Flavobacteriaceae.</title>
        <authorList>
            <person name="Stine C."/>
            <person name="Li C."/>
            <person name="Tadesse D."/>
        </authorList>
    </citation>
    <scope>NUCLEOTIDE SEQUENCE [LARGE SCALE GENOMIC DNA]</scope>
    <source>
        <strain evidence="3 4">DSM 24704</strain>
    </source>
</reference>